<dbReference type="OrthoDB" id="10299072at2759"/>
<keyword evidence="3" id="KW-1185">Reference proteome</keyword>
<dbReference type="PROSITE" id="PS51257">
    <property type="entry name" value="PROKAR_LIPOPROTEIN"/>
    <property type="match status" value="1"/>
</dbReference>
<accession>I0YIF4</accession>
<feature type="non-terminal residue" evidence="2">
    <location>
        <position position="261"/>
    </location>
</feature>
<organism evidence="2 3">
    <name type="scientific">Coccomyxa subellipsoidea (strain C-169)</name>
    <name type="common">Green microalga</name>
    <dbReference type="NCBI Taxonomy" id="574566"/>
    <lineage>
        <taxon>Eukaryota</taxon>
        <taxon>Viridiplantae</taxon>
        <taxon>Chlorophyta</taxon>
        <taxon>core chlorophytes</taxon>
        <taxon>Trebouxiophyceae</taxon>
        <taxon>Trebouxiophyceae incertae sedis</taxon>
        <taxon>Coccomyxaceae</taxon>
        <taxon>Coccomyxa</taxon>
        <taxon>Coccomyxa subellipsoidea</taxon>
    </lineage>
</organism>
<comment type="caution">
    <text evidence="2">The sequence shown here is derived from an EMBL/GenBank/DDBJ whole genome shotgun (WGS) entry which is preliminary data.</text>
</comment>
<keyword evidence="1" id="KW-0732">Signal</keyword>
<proteinExistence type="predicted"/>
<protein>
    <recommendedName>
        <fullName evidence="4">Pherophorin domain-containing protein</fullName>
    </recommendedName>
</protein>
<gene>
    <name evidence="2" type="ORF">COCSUDRAFT_34613</name>
</gene>
<sequence>MAAFRSGAVLLCLLASACLAVGLEEGQFEGRKLLVTGNKRSALNKQNTCMAEDICVHKSCGKAYDHTATNFPFTIDYQKTTSSEATTFDFQVCAKSCSQEATHCDTLAAWSLRLDTGLVSDSSFFQSVQPEGELLSECAETGLGYRWAGSALGDLEQHHPSTGDKCEHFQVSVKRDPHMAGHYWLTDICQQAIDIVSSKSGSSAVTQSNIVLKADRYSDVGSCLVHYKLQSGAYGFTMLEDKEYAEKDKRNNEASDDSSNS</sequence>
<dbReference type="KEGG" id="csl:COCSUDRAFT_34613"/>
<evidence type="ECO:0000313" key="3">
    <source>
        <dbReference type="Proteomes" id="UP000007264"/>
    </source>
</evidence>
<reference evidence="2 3" key="1">
    <citation type="journal article" date="2012" name="Genome Biol.">
        <title>The genome of the polar eukaryotic microalga coccomyxa subellipsoidea reveals traits of cold adaptation.</title>
        <authorList>
            <person name="Blanc G."/>
            <person name="Agarkova I."/>
            <person name="Grimwood J."/>
            <person name="Kuo A."/>
            <person name="Brueggeman A."/>
            <person name="Dunigan D."/>
            <person name="Gurnon J."/>
            <person name="Ladunga I."/>
            <person name="Lindquist E."/>
            <person name="Lucas S."/>
            <person name="Pangilinan J."/>
            <person name="Proschold T."/>
            <person name="Salamov A."/>
            <person name="Schmutz J."/>
            <person name="Weeks D."/>
            <person name="Yamada T."/>
            <person name="Claverie J.M."/>
            <person name="Grigoriev I."/>
            <person name="Van Etten J."/>
            <person name="Lomsadze A."/>
            <person name="Borodovsky M."/>
        </authorList>
    </citation>
    <scope>NUCLEOTIDE SEQUENCE [LARGE SCALE GENOMIC DNA]</scope>
    <source>
        <strain evidence="2 3">C-169</strain>
    </source>
</reference>
<dbReference type="GeneID" id="17036079"/>
<evidence type="ECO:0008006" key="4">
    <source>
        <dbReference type="Google" id="ProtNLM"/>
    </source>
</evidence>
<feature type="chain" id="PRO_5003637015" description="Pherophorin domain-containing protein" evidence="1">
    <location>
        <begin position="21"/>
        <end position="261"/>
    </location>
</feature>
<name>I0YIF4_COCSC</name>
<dbReference type="AlphaFoldDB" id="I0YIF4"/>
<dbReference type="EMBL" id="AGSI01000026">
    <property type="protein sequence ID" value="EIE18173.1"/>
    <property type="molecule type" value="Genomic_DNA"/>
</dbReference>
<dbReference type="Proteomes" id="UP000007264">
    <property type="component" value="Unassembled WGS sequence"/>
</dbReference>
<evidence type="ECO:0000313" key="2">
    <source>
        <dbReference type="EMBL" id="EIE18173.1"/>
    </source>
</evidence>
<dbReference type="RefSeq" id="XP_005642717.1">
    <property type="nucleotide sequence ID" value="XM_005642660.1"/>
</dbReference>
<evidence type="ECO:0000256" key="1">
    <source>
        <dbReference type="SAM" id="SignalP"/>
    </source>
</evidence>
<feature type="signal peptide" evidence="1">
    <location>
        <begin position="1"/>
        <end position="20"/>
    </location>
</feature>